<protein>
    <submittedName>
        <fullName evidence="7">FAD-binding protein</fullName>
    </submittedName>
</protein>
<feature type="signal peptide" evidence="5">
    <location>
        <begin position="1"/>
        <end position="25"/>
    </location>
</feature>
<evidence type="ECO:0000256" key="5">
    <source>
        <dbReference type="SAM" id="SignalP"/>
    </source>
</evidence>
<dbReference type="PROSITE" id="PS51257">
    <property type="entry name" value="PROKAR_LIPOPROTEIN"/>
    <property type="match status" value="1"/>
</dbReference>
<dbReference type="PROSITE" id="PS51318">
    <property type="entry name" value="TAT"/>
    <property type="match status" value="1"/>
</dbReference>
<dbReference type="RefSeq" id="WP_326454594.1">
    <property type="nucleotide sequence ID" value="NZ_JAYMFH010000005.1"/>
</dbReference>
<dbReference type="EMBL" id="JAYMFH010000005">
    <property type="protein sequence ID" value="MEC4294868.1"/>
    <property type="molecule type" value="Genomic_DNA"/>
</dbReference>
<accession>A0ABU6IYT7</accession>
<comment type="caution">
    <text evidence="7">The sequence shown here is derived from an EMBL/GenBank/DDBJ whole genome shotgun (WGS) entry which is preliminary data.</text>
</comment>
<evidence type="ECO:0000313" key="7">
    <source>
        <dbReference type="EMBL" id="MEC4294868.1"/>
    </source>
</evidence>
<proteinExistence type="predicted"/>
<dbReference type="InterPro" id="IPR019546">
    <property type="entry name" value="TAT_signal_bac_arc"/>
</dbReference>
<feature type="domain" description="FAD-dependent oxidoreductase 2 FAD-binding" evidence="6">
    <location>
        <begin position="79"/>
        <end position="555"/>
    </location>
</feature>
<dbReference type="InterPro" id="IPR006311">
    <property type="entry name" value="TAT_signal"/>
</dbReference>
<dbReference type="NCBIfam" id="TIGR01409">
    <property type="entry name" value="TAT_signal_seq"/>
    <property type="match status" value="1"/>
</dbReference>
<feature type="chain" id="PRO_5045372805" evidence="5">
    <location>
        <begin position="26"/>
        <end position="583"/>
    </location>
</feature>
<dbReference type="InterPro" id="IPR027477">
    <property type="entry name" value="Succ_DH/fumarate_Rdtase_cat_sf"/>
</dbReference>
<evidence type="ECO:0000259" key="6">
    <source>
        <dbReference type="Pfam" id="PF00890"/>
    </source>
</evidence>
<dbReference type="InterPro" id="IPR036188">
    <property type="entry name" value="FAD/NAD-bd_sf"/>
</dbReference>
<dbReference type="PANTHER" id="PTHR43400">
    <property type="entry name" value="FUMARATE REDUCTASE"/>
    <property type="match status" value="1"/>
</dbReference>
<evidence type="ECO:0000256" key="4">
    <source>
        <dbReference type="ARBA" id="ARBA00023002"/>
    </source>
</evidence>
<dbReference type="InterPro" id="IPR003953">
    <property type="entry name" value="FAD-dep_OxRdtase_2_FAD-bd"/>
</dbReference>
<keyword evidence="4" id="KW-0560">Oxidoreductase</keyword>
<evidence type="ECO:0000256" key="2">
    <source>
        <dbReference type="ARBA" id="ARBA00022630"/>
    </source>
</evidence>
<dbReference type="Gene3D" id="3.90.700.10">
    <property type="entry name" value="Succinate dehydrogenase/fumarate reductase flavoprotein, catalytic domain"/>
    <property type="match status" value="1"/>
</dbReference>
<dbReference type="Gene3D" id="3.50.50.60">
    <property type="entry name" value="FAD/NAD(P)-binding domain"/>
    <property type="match status" value="2"/>
</dbReference>
<dbReference type="PANTHER" id="PTHR43400:SF10">
    <property type="entry name" value="3-OXOSTEROID 1-DEHYDROGENASE"/>
    <property type="match status" value="1"/>
</dbReference>
<dbReference type="Proteomes" id="UP001343724">
    <property type="component" value="Unassembled WGS sequence"/>
</dbReference>
<keyword evidence="3" id="KW-0274">FAD</keyword>
<keyword evidence="8" id="KW-1185">Reference proteome</keyword>
<evidence type="ECO:0000256" key="1">
    <source>
        <dbReference type="ARBA" id="ARBA00001974"/>
    </source>
</evidence>
<dbReference type="InterPro" id="IPR050315">
    <property type="entry name" value="FAD-oxidoreductase_2"/>
</dbReference>
<evidence type="ECO:0000256" key="3">
    <source>
        <dbReference type="ARBA" id="ARBA00022827"/>
    </source>
</evidence>
<dbReference type="SUPFAM" id="SSF56425">
    <property type="entry name" value="Succinate dehydrogenase/fumarate reductase flavoprotein, catalytic domain"/>
    <property type="match status" value="1"/>
</dbReference>
<gene>
    <name evidence="7" type="ORF">VJ920_06070</name>
</gene>
<dbReference type="SUPFAM" id="SSF51905">
    <property type="entry name" value="FAD/NAD(P)-binding domain"/>
    <property type="match status" value="1"/>
</dbReference>
<keyword evidence="2" id="KW-0285">Flavoprotein</keyword>
<name>A0ABU6IYT7_9ACTN</name>
<sequence length="583" mass="62576">MSNKTELTRRSFLTGAGVIAASVGAASLAGCAPQAQESLSETGGNADGATAAAADGAPTWLGAEPEVDESALVETVDCDVLVVGAGTAGCFAVCSAAEEGAKTVLIEKYAEGASSGIRDDIGAVGTKIQAEVNSTLDVELLARCFQHTSGFRQNQRVANVWFNESGETYDWYADRVTEAGFKASIRQAKPSDDDQYTPYGIPSFDTCHYVQWKEGVTPLENVGPSNNRGCETLINYARGLGADCRFETTMTKLIKEGDRVVGAYAETTDGPIRINAAKGVILCTGGYSMNPDMMSALQPEIVRVAPAIKESMPGATGDGIKAGLWAGGVLDLAHACSCAPEQIIPEGVAYEDIDPMALGFSMCGMLPFLRVNTEGKRFCNEDDLFDSTSHELAYQKDPYFITLYDSNWADYAQKFNVYHAYRFTPYDNGALQLFGDTEFVQASIDEMVESGTVIKADTLDELAERLDIPADTFKAEVARYNELVAAGKDTDFYKPAFRLTPFDTPPFYAERNLQDVYHTMDGLIIDEDMRVLDEVNEPIEGLYAAGDVSSCFLGATYLGVAAGIASGRSITFGRHAGRVAAQS</sequence>
<organism evidence="7 8">
    <name type="scientific">Adlercreutzia shanghongiae</name>
    <dbReference type="NCBI Taxonomy" id="3111773"/>
    <lineage>
        <taxon>Bacteria</taxon>
        <taxon>Bacillati</taxon>
        <taxon>Actinomycetota</taxon>
        <taxon>Coriobacteriia</taxon>
        <taxon>Eggerthellales</taxon>
        <taxon>Eggerthellaceae</taxon>
        <taxon>Adlercreutzia</taxon>
    </lineage>
</organism>
<reference evidence="7 8" key="1">
    <citation type="submission" date="2024-01" db="EMBL/GenBank/DDBJ databases">
        <title>novel species in genus Adlercreutzia.</title>
        <authorList>
            <person name="Liu X."/>
        </authorList>
    </citation>
    <scope>NUCLEOTIDE SEQUENCE [LARGE SCALE GENOMIC DNA]</scope>
    <source>
        <strain evidence="7 8">R22</strain>
    </source>
</reference>
<evidence type="ECO:0000313" key="8">
    <source>
        <dbReference type="Proteomes" id="UP001343724"/>
    </source>
</evidence>
<keyword evidence="5" id="KW-0732">Signal</keyword>
<comment type="cofactor">
    <cofactor evidence="1">
        <name>FAD</name>
        <dbReference type="ChEBI" id="CHEBI:57692"/>
    </cofactor>
</comment>
<dbReference type="Pfam" id="PF00890">
    <property type="entry name" value="FAD_binding_2"/>
    <property type="match status" value="1"/>
</dbReference>